<dbReference type="EMBL" id="JARBJD010000016">
    <property type="protein sequence ID" value="KAK2961508.1"/>
    <property type="molecule type" value="Genomic_DNA"/>
</dbReference>
<evidence type="ECO:0000313" key="2">
    <source>
        <dbReference type="EMBL" id="KAK2961508.1"/>
    </source>
</evidence>
<dbReference type="Proteomes" id="UP001281761">
    <property type="component" value="Unassembled WGS sequence"/>
</dbReference>
<evidence type="ECO:0008006" key="4">
    <source>
        <dbReference type="Google" id="ProtNLM"/>
    </source>
</evidence>
<keyword evidence="3" id="KW-1185">Reference proteome</keyword>
<sequence>MTQARHKEGSSHSYSTTEETDLQSNDACQNCVSLVKKIVDFVEKYGIQKLKEVMTQERVCPSEDADVAEFIELLTLIQAEFE</sequence>
<proteinExistence type="predicted"/>
<reference evidence="2 3" key="1">
    <citation type="journal article" date="2022" name="bioRxiv">
        <title>Genomics of Preaxostyla Flagellates Illuminates Evolutionary Transitions and the Path Towards Mitochondrial Loss.</title>
        <authorList>
            <person name="Novak L.V.F."/>
            <person name="Treitli S.C."/>
            <person name="Pyrih J."/>
            <person name="Halakuc P."/>
            <person name="Pipaliya S.V."/>
            <person name="Vacek V."/>
            <person name="Brzon O."/>
            <person name="Soukal P."/>
            <person name="Eme L."/>
            <person name="Dacks J.B."/>
            <person name="Karnkowska A."/>
            <person name="Elias M."/>
            <person name="Hampl V."/>
        </authorList>
    </citation>
    <scope>NUCLEOTIDE SEQUENCE [LARGE SCALE GENOMIC DNA]</scope>
    <source>
        <strain evidence="2">NAU3</strain>
        <tissue evidence="2">Gut</tissue>
    </source>
</reference>
<feature type="region of interest" description="Disordered" evidence="1">
    <location>
        <begin position="1"/>
        <end position="23"/>
    </location>
</feature>
<evidence type="ECO:0000313" key="3">
    <source>
        <dbReference type="Proteomes" id="UP001281761"/>
    </source>
</evidence>
<protein>
    <recommendedName>
        <fullName evidence="4">Saposin B-type domain-containing protein</fullName>
    </recommendedName>
</protein>
<name>A0ABQ9YCU1_9EUKA</name>
<organism evidence="2 3">
    <name type="scientific">Blattamonas nauphoetae</name>
    <dbReference type="NCBI Taxonomy" id="2049346"/>
    <lineage>
        <taxon>Eukaryota</taxon>
        <taxon>Metamonada</taxon>
        <taxon>Preaxostyla</taxon>
        <taxon>Oxymonadida</taxon>
        <taxon>Blattamonas</taxon>
    </lineage>
</organism>
<gene>
    <name evidence="2" type="ORF">BLNAU_3630</name>
</gene>
<accession>A0ABQ9YCU1</accession>
<comment type="caution">
    <text evidence="2">The sequence shown here is derived from an EMBL/GenBank/DDBJ whole genome shotgun (WGS) entry which is preliminary data.</text>
</comment>
<feature type="compositionally biased region" description="Basic and acidic residues" evidence="1">
    <location>
        <begin position="1"/>
        <end position="10"/>
    </location>
</feature>
<evidence type="ECO:0000256" key="1">
    <source>
        <dbReference type="SAM" id="MobiDB-lite"/>
    </source>
</evidence>
<feature type="compositionally biased region" description="Polar residues" evidence="1">
    <location>
        <begin position="11"/>
        <end position="23"/>
    </location>
</feature>